<proteinExistence type="predicted"/>
<feature type="signal peptide" evidence="1">
    <location>
        <begin position="1"/>
        <end position="19"/>
    </location>
</feature>
<gene>
    <name evidence="3" type="ORF">FQY79_10480</name>
</gene>
<dbReference type="Gene3D" id="2.60.120.380">
    <property type="match status" value="1"/>
</dbReference>
<feature type="chain" id="PRO_5022707502" description="Peptidase C-terminal archaeal/bacterial domain-containing protein" evidence="1">
    <location>
        <begin position="20"/>
        <end position="134"/>
    </location>
</feature>
<sequence>MRKPLLALLFAALALPAVAADVLVPGQTRQARLESSDRPGDRGGRSHDYHLRLEQGQLVAIVVRSTDFDPVLMVFQPDGEPLAENDDHENASTNAAVVVTAPVSGDYTVRVNSLPIGGDTLGDYSVRALVLDGH</sequence>
<keyword evidence="4" id="KW-1185">Reference proteome</keyword>
<evidence type="ECO:0000259" key="2">
    <source>
        <dbReference type="Pfam" id="PF04151"/>
    </source>
</evidence>
<evidence type="ECO:0000256" key="1">
    <source>
        <dbReference type="SAM" id="SignalP"/>
    </source>
</evidence>
<comment type="caution">
    <text evidence="3">The sequence shown here is derived from an EMBL/GenBank/DDBJ whole genome shotgun (WGS) entry which is preliminary data.</text>
</comment>
<feature type="domain" description="Peptidase C-terminal archaeal/bacterial" evidence="2">
    <location>
        <begin position="46"/>
        <end position="113"/>
    </location>
</feature>
<dbReference type="OrthoDB" id="495674at2"/>
<dbReference type="InterPro" id="IPR007280">
    <property type="entry name" value="Peptidase_C_arc/bac"/>
</dbReference>
<evidence type="ECO:0000313" key="4">
    <source>
        <dbReference type="Proteomes" id="UP000315949"/>
    </source>
</evidence>
<organism evidence="3 4">
    <name type="scientific">Luteimonas wenzhouensis</name>
    <dbReference type="NCBI Taxonomy" id="2599615"/>
    <lineage>
        <taxon>Bacteria</taxon>
        <taxon>Pseudomonadati</taxon>
        <taxon>Pseudomonadota</taxon>
        <taxon>Gammaproteobacteria</taxon>
        <taxon>Lysobacterales</taxon>
        <taxon>Lysobacteraceae</taxon>
        <taxon>Luteimonas</taxon>
    </lineage>
</organism>
<accession>A0A5C5TXC7</accession>
<dbReference type="Proteomes" id="UP000315949">
    <property type="component" value="Unassembled WGS sequence"/>
</dbReference>
<keyword evidence="1" id="KW-0732">Signal</keyword>
<dbReference type="RefSeq" id="WP_146312872.1">
    <property type="nucleotide sequence ID" value="NZ_VOHE01000005.1"/>
</dbReference>
<name>A0A5C5TXC7_9GAMM</name>
<dbReference type="AlphaFoldDB" id="A0A5C5TXC7"/>
<reference evidence="3 4" key="1">
    <citation type="submission" date="2019-07" db="EMBL/GenBank/DDBJ databases">
        <title>Luteimonas sp. YD-1 nov., isolated from acidic soil.</title>
        <authorList>
            <person name="Zhou J."/>
        </authorList>
    </citation>
    <scope>NUCLEOTIDE SEQUENCE [LARGE SCALE GENOMIC DNA]</scope>
    <source>
        <strain evidence="3 4">YD-1</strain>
    </source>
</reference>
<evidence type="ECO:0000313" key="3">
    <source>
        <dbReference type="EMBL" id="TWT18307.1"/>
    </source>
</evidence>
<dbReference type="EMBL" id="VOHE01000005">
    <property type="protein sequence ID" value="TWT18307.1"/>
    <property type="molecule type" value="Genomic_DNA"/>
</dbReference>
<dbReference type="Pfam" id="PF04151">
    <property type="entry name" value="PPC"/>
    <property type="match status" value="1"/>
</dbReference>
<protein>
    <recommendedName>
        <fullName evidence="2">Peptidase C-terminal archaeal/bacterial domain-containing protein</fullName>
    </recommendedName>
</protein>